<dbReference type="EMBL" id="CM045761">
    <property type="protein sequence ID" value="KAI8015865.1"/>
    <property type="molecule type" value="Genomic_DNA"/>
</dbReference>
<comment type="caution">
    <text evidence="1">The sequence shown here is derived from an EMBL/GenBank/DDBJ whole genome shotgun (WGS) entry which is preliminary data.</text>
</comment>
<evidence type="ECO:0000313" key="1">
    <source>
        <dbReference type="EMBL" id="KAI8015865.1"/>
    </source>
</evidence>
<name>A0ACC0HR86_9ERIC</name>
<dbReference type="Proteomes" id="UP001060215">
    <property type="component" value="Chromosome 4"/>
</dbReference>
<sequence length="307" mass="33507">MAGRNHLQPNALKLREVPLTRPHHLAGGHPALIDDPRLLPPPPPSAAVPPHPALLEQHIAARHRQIQSLLLDNQRLSAFHVALKQELAVSQQELRHLSAAASDVAAERDAQIRDVYERSLKIEAEVRSIDSLSADLAQVRADIPKLTSDRQELAAKLKAIDSDLVRARSDLQQLPSIKAEIESMHQEVQRGRAAIEYEKKAHASNFEQGQAMEKNMFSMVREIEKLHAELANADKRARAAAAAASAATSSPGYAAVYGNPEMGYGGRSYPDPYAVYKAQGSADAGPQYSSAAGPHSPYDTKQTHVHR</sequence>
<keyword evidence="2" id="KW-1185">Reference proteome</keyword>
<reference evidence="1 2" key="1">
    <citation type="journal article" date="2022" name="Plant J.">
        <title>Chromosome-level genome of Camellia lanceoleosa provides a valuable resource for understanding genome evolution and self-incompatibility.</title>
        <authorList>
            <person name="Gong W."/>
            <person name="Xiao S."/>
            <person name="Wang L."/>
            <person name="Liao Z."/>
            <person name="Chang Y."/>
            <person name="Mo W."/>
            <person name="Hu G."/>
            <person name="Li W."/>
            <person name="Zhao G."/>
            <person name="Zhu H."/>
            <person name="Hu X."/>
            <person name="Ji K."/>
            <person name="Xiang X."/>
            <person name="Song Q."/>
            <person name="Yuan D."/>
            <person name="Jin S."/>
            <person name="Zhang L."/>
        </authorList>
    </citation>
    <scope>NUCLEOTIDE SEQUENCE [LARGE SCALE GENOMIC DNA]</scope>
    <source>
        <strain evidence="1">SQ_2022a</strain>
    </source>
</reference>
<accession>A0ACC0HR86</accession>
<protein>
    <submittedName>
        <fullName evidence="1">Protein FLX-like 1</fullName>
    </submittedName>
</protein>
<organism evidence="1 2">
    <name type="scientific">Camellia lanceoleosa</name>
    <dbReference type="NCBI Taxonomy" id="1840588"/>
    <lineage>
        <taxon>Eukaryota</taxon>
        <taxon>Viridiplantae</taxon>
        <taxon>Streptophyta</taxon>
        <taxon>Embryophyta</taxon>
        <taxon>Tracheophyta</taxon>
        <taxon>Spermatophyta</taxon>
        <taxon>Magnoliopsida</taxon>
        <taxon>eudicotyledons</taxon>
        <taxon>Gunneridae</taxon>
        <taxon>Pentapetalae</taxon>
        <taxon>asterids</taxon>
        <taxon>Ericales</taxon>
        <taxon>Theaceae</taxon>
        <taxon>Camellia</taxon>
    </lineage>
</organism>
<proteinExistence type="predicted"/>
<gene>
    <name evidence="1" type="ORF">LOK49_LG05G01473</name>
</gene>
<evidence type="ECO:0000313" key="2">
    <source>
        <dbReference type="Proteomes" id="UP001060215"/>
    </source>
</evidence>